<evidence type="ECO:0000313" key="5">
    <source>
        <dbReference type="Proteomes" id="UP001174936"/>
    </source>
</evidence>
<dbReference type="Pfam" id="PF26640">
    <property type="entry name" value="DUF8212"/>
    <property type="match status" value="1"/>
</dbReference>
<evidence type="ECO:0000259" key="3">
    <source>
        <dbReference type="Pfam" id="PF26640"/>
    </source>
</evidence>
<feature type="transmembrane region" description="Helical" evidence="1">
    <location>
        <begin position="609"/>
        <end position="629"/>
    </location>
</feature>
<keyword evidence="5" id="KW-1185">Reference proteome</keyword>
<dbReference type="InterPro" id="IPR058525">
    <property type="entry name" value="DUF8212"/>
</dbReference>
<keyword evidence="1" id="KW-0472">Membrane</keyword>
<feature type="transmembrane region" description="Helical" evidence="1">
    <location>
        <begin position="641"/>
        <end position="658"/>
    </location>
</feature>
<dbReference type="EMBL" id="JAULSV010000006">
    <property type="protein sequence ID" value="KAK0641950.1"/>
    <property type="molecule type" value="Genomic_DNA"/>
</dbReference>
<feature type="transmembrane region" description="Helical" evidence="1">
    <location>
        <begin position="577"/>
        <end position="597"/>
    </location>
</feature>
<dbReference type="PANTHER" id="PTHR10622:SF10">
    <property type="entry name" value="HET DOMAIN-CONTAINING PROTEIN"/>
    <property type="match status" value="1"/>
</dbReference>
<feature type="transmembrane region" description="Helical" evidence="1">
    <location>
        <begin position="770"/>
        <end position="795"/>
    </location>
</feature>
<evidence type="ECO:0000313" key="4">
    <source>
        <dbReference type="EMBL" id="KAK0641950.1"/>
    </source>
</evidence>
<comment type="caution">
    <text evidence="4">The sequence shown here is derived from an EMBL/GenBank/DDBJ whole genome shotgun (WGS) entry which is preliminary data.</text>
</comment>
<protein>
    <submittedName>
        <fullName evidence="4">Heterokaryon incompatibility protein-domain-containing protein</fullName>
    </submittedName>
</protein>
<reference evidence="4" key="1">
    <citation type="submission" date="2023-06" db="EMBL/GenBank/DDBJ databases">
        <title>Genome-scale phylogeny and comparative genomics of the fungal order Sordariales.</title>
        <authorList>
            <consortium name="Lawrence Berkeley National Laboratory"/>
            <person name="Hensen N."/>
            <person name="Bonometti L."/>
            <person name="Westerberg I."/>
            <person name="Brannstrom I.O."/>
            <person name="Guillou S."/>
            <person name="Cros-Aarteil S."/>
            <person name="Calhoun S."/>
            <person name="Haridas S."/>
            <person name="Kuo A."/>
            <person name="Mondo S."/>
            <person name="Pangilinan J."/>
            <person name="Riley R."/>
            <person name="Labutti K."/>
            <person name="Andreopoulos B."/>
            <person name="Lipzen A."/>
            <person name="Chen C."/>
            <person name="Yanf M."/>
            <person name="Daum C."/>
            <person name="Ng V."/>
            <person name="Clum A."/>
            <person name="Steindorff A."/>
            <person name="Ohm R."/>
            <person name="Martin F."/>
            <person name="Silar P."/>
            <person name="Natvig D."/>
            <person name="Lalanne C."/>
            <person name="Gautier V."/>
            <person name="Ament-Velasquez S.L."/>
            <person name="Kruys A."/>
            <person name="Hutchinson M.I."/>
            <person name="Powell A.J."/>
            <person name="Barry K."/>
            <person name="Miller A.N."/>
            <person name="Grigoriev I.V."/>
            <person name="Debuchy R."/>
            <person name="Gladieux P."/>
            <person name="Thoren M.H."/>
            <person name="Johannesson H."/>
        </authorList>
    </citation>
    <scope>NUCLEOTIDE SEQUENCE</scope>
    <source>
        <strain evidence="4">SMH2532-1</strain>
    </source>
</reference>
<evidence type="ECO:0000256" key="1">
    <source>
        <dbReference type="SAM" id="Phobius"/>
    </source>
</evidence>
<dbReference type="Pfam" id="PF06985">
    <property type="entry name" value="HET"/>
    <property type="match status" value="1"/>
</dbReference>
<dbReference type="PANTHER" id="PTHR10622">
    <property type="entry name" value="HET DOMAIN-CONTAINING PROTEIN"/>
    <property type="match status" value="1"/>
</dbReference>
<name>A0AA39XY70_9PEZI</name>
<gene>
    <name evidence="4" type="ORF">B0T16DRAFT_420768</name>
</gene>
<accession>A0AA39XY70</accession>
<feature type="transmembrane region" description="Helical" evidence="1">
    <location>
        <begin position="695"/>
        <end position="715"/>
    </location>
</feature>
<sequence>MKLINTTTLELEHFPEEQAPRYAILSHTWGDDEVTFQDMQGASSEREGKNGYDKIVRTCREAKLRDLDYAWVDTCCIDKSSSAELSESINSMFRWYAKSEICFAYLVDVPSVGFESSVWFTRGWTLQELLAPSQLVFFDSDWSPIGTKDSRPSGIQAATGIKREYLQPPSRAGDVSHEVAIQELLSEASIAQKMSWAANRRTTRLEDTAYCLLGIFGINMPLLYGEGKQAFIRLQEAILHRVYDDQTIFAWDQGSTYNSRMLADSPDAFSNCGSIVPCRMDGYQPDLSLTNKGIRLNLPIYEGDAFYAILRCEIEDNPLALLAVPVRFYHTDVCIRRTGARTSISHTAWTQIPLRTVYLSMYPTERWAVRRSRDRPSIRIRANPKYFSVERNTLFESHSLYQGFMPFLKESVHQTALRPDVYTRSAEFVLNTTVAKSKFLCNVETREIEGDESFPSPLLALQTRRPFLMCPIPASPPSKAAGPAQPVQPSDHAFISWDSVIYTTIKADSVFGRTIYTVDIKHSTNRFLALWLFFRDRAPILRRLQLSWELYALWTCIKAARQFMSSAYISKMSGSEVSFFLLYVFLYFFAVGSWVFKTVSWILPKFLRAWAHTVWGAVSTAAIDTAGTASKSLLAGITPDMASLQFSILVVSIWMATIRKNRTASWSSRALRVVPLILSSEDLLQYLFAQCRHEGDLLLLRTFIALLLGTLWSGVSRETRRVVSWDENNFVEGLKTIARTLTRVAGLSSLLCLLATAMEGAFALRWTLKLTAFVAVIAHGIYVGLCMIFSLQLLFDVWRQGSG</sequence>
<feature type="domain" description="DUF8212" evidence="3">
    <location>
        <begin position="229"/>
        <end position="253"/>
    </location>
</feature>
<organism evidence="4 5">
    <name type="scientific">Cercophora newfieldiana</name>
    <dbReference type="NCBI Taxonomy" id="92897"/>
    <lineage>
        <taxon>Eukaryota</taxon>
        <taxon>Fungi</taxon>
        <taxon>Dikarya</taxon>
        <taxon>Ascomycota</taxon>
        <taxon>Pezizomycotina</taxon>
        <taxon>Sordariomycetes</taxon>
        <taxon>Sordariomycetidae</taxon>
        <taxon>Sordariales</taxon>
        <taxon>Lasiosphaeriaceae</taxon>
        <taxon>Cercophora</taxon>
    </lineage>
</organism>
<proteinExistence type="predicted"/>
<feature type="transmembrane region" description="Helical" evidence="1">
    <location>
        <begin position="744"/>
        <end position="764"/>
    </location>
</feature>
<keyword evidence="1" id="KW-0812">Transmembrane</keyword>
<feature type="domain" description="Heterokaryon incompatibility" evidence="2">
    <location>
        <begin position="22"/>
        <end position="107"/>
    </location>
</feature>
<dbReference type="Proteomes" id="UP001174936">
    <property type="component" value="Unassembled WGS sequence"/>
</dbReference>
<keyword evidence="1" id="KW-1133">Transmembrane helix</keyword>
<dbReference type="AlphaFoldDB" id="A0AA39XY70"/>
<evidence type="ECO:0000259" key="2">
    <source>
        <dbReference type="Pfam" id="PF06985"/>
    </source>
</evidence>
<dbReference type="InterPro" id="IPR010730">
    <property type="entry name" value="HET"/>
</dbReference>